<feature type="coiled-coil region" evidence="1">
    <location>
        <begin position="468"/>
        <end position="544"/>
    </location>
</feature>
<evidence type="ECO:0000313" key="5">
    <source>
        <dbReference type="Proteomes" id="UP001501094"/>
    </source>
</evidence>
<keyword evidence="1" id="KW-0175">Coiled coil</keyword>
<dbReference type="PROSITE" id="PS50126">
    <property type="entry name" value="S1"/>
    <property type="match status" value="1"/>
</dbReference>
<accession>A0ABP4ZEC0</accession>
<feature type="domain" description="S1 motif" evidence="3">
    <location>
        <begin position="238"/>
        <end position="305"/>
    </location>
</feature>
<dbReference type="InterPro" id="IPR012340">
    <property type="entry name" value="NA-bd_OB-fold"/>
</dbReference>
<sequence length="690" mass="73629">MANGTMNVSVPPDLHKIGSEEEAREFARFLQVPNRAWPVVVISTPAGRTTPYVDPQRVLDDVAGLAEVVVIPTGDVSWAFSRGMPEYTQVYGGASRVYPTGLDWIHDLRRSPLHFAYSLADGPKVRERLVGDALSAAVRAGLTGSAGPVPGAPGASADTHGTVQGVLGSRALIELDDGGQASVAEELTLPGVPLQGIVRRGMRVRGRHDAGRGTLDIRGMLPDDAAQRRAVRNTYRVGKVVLGRVEAVAEAAVTIAVAPGVHVRVHRDRVTGNVLDALDDLFTPGEVVLGRVMQAPGDAIMLRLDDVDESEEPLPALSLLEGGPAWLEPPDPSAAEPESSSGPIRIPTPAEMMGGGLGRGAGVPSPAVEATGPPGPGTGVTTPADVFGRGNGVGAEPAVSPEAMSRAGAGLEEVAPAGVAATRRRPTPGDIAAKMAGEYSAPLPAPPPESLPGPPPGSAYAAGGKGAVRDLSLALDAEKAQVKRLDKEIIDVKVEKRRAEVELDELRQYVAELRDQIDRRDQQLERSRSQLRAEKSKSAAYRRELGRDVEVGTERYFTDPAEQFRFEVTQTWAQIVPAGEKARWPLEDYSLGSRFLESLETVEGVSRDKVLRTVVHVVTGRAPEMNGLQVHPLRTGLGGDDPQRIRDDGAVCWRVSLQVNTPSARRMHYWRLPGGGYELSRVVLHDDMEP</sequence>
<gene>
    <name evidence="4" type="ORF">GCM10009751_05200</name>
</gene>
<dbReference type="EMBL" id="BAAANL010000001">
    <property type="protein sequence ID" value="GAA1851648.1"/>
    <property type="molecule type" value="Genomic_DNA"/>
</dbReference>
<reference evidence="5" key="1">
    <citation type="journal article" date="2019" name="Int. J. Syst. Evol. Microbiol.">
        <title>The Global Catalogue of Microorganisms (GCM) 10K type strain sequencing project: providing services to taxonomists for standard genome sequencing and annotation.</title>
        <authorList>
            <consortium name="The Broad Institute Genomics Platform"/>
            <consortium name="The Broad Institute Genome Sequencing Center for Infectious Disease"/>
            <person name="Wu L."/>
            <person name="Ma J."/>
        </authorList>
    </citation>
    <scope>NUCLEOTIDE SEQUENCE [LARGE SCALE GENOMIC DNA]</scope>
    <source>
        <strain evidence="5">JCM 14326</strain>
    </source>
</reference>
<feature type="region of interest" description="Disordered" evidence="2">
    <location>
        <begin position="439"/>
        <end position="463"/>
    </location>
</feature>
<protein>
    <recommendedName>
        <fullName evidence="3">S1 motif domain-containing protein</fullName>
    </recommendedName>
</protein>
<proteinExistence type="predicted"/>
<evidence type="ECO:0000313" key="4">
    <source>
        <dbReference type="EMBL" id="GAA1851648.1"/>
    </source>
</evidence>
<organism evidence="4 5">
    <name type="scientific">Myceligenerans crystallogenes</name>
    <dbReference type="NCBI Taxonomy" id="316335"/>
    <lineage>
        <taxon>Bacteria</taxon>
        <taxon>Bacillati</taxon>
        <taxon>Actinomycetota</taxon>
        <taxon>Actinomycetes</taxon>
        <taxon>Micrococcales</taxon>
        <taxon>Promicromonosporaceae</taxon>
        <taxon>Myceligenerans</taxon>
    </lineage>
</organism>
<keyword evidence="5" id="KW-1185">Reference proteome</keyword>
<feature type="compositionally biased region" description="Pro residues" evidence="2">
    <location>
        <begin position="443"/>
        <end position="457"/>
    </location>
</feature>
<dbReference type="Gene3D" id="2.40.50.140">
    <property type="entry name" value="Nucleic acid-binding proteins"/>
    <property type="match status" value="1"/>
</dbReference>
<dbReference type="InterPro" id="IPR003029">
    <property type="entry name" value="S1_domain"/>
</dbReference>
<comment type="caution">
    <text evidence="4">The sequence shown here is derived from an EMBL/GenBank/DDBJ whole genome shotgun (WGS) entry which is preliminary data.</text>
</comment>
<dbReference type="Proteomes" id="UP001501094">
    <property type="component" value="Unassembled WGS sequence"/>
</dbReference>
<evidence type="ECO:0000259" key="3">
    <source>
        <dbReference type="PROSITE" id="PS50126"/>
    </source>
</evidence>
<dbReference type="RefSeq" id="WP_344099208.1">
    <property type="nucleotide sequence ID" value="NZ_BAAANL010000001.1"/>
</dbReference>
<name>A0ABP4ZEC0_9MICO</name>
<evidence type="ECO:0000256" key="2">
    <source>
        <dbReference type="SAM" id="MobiDB-lite"/>
    </source>
</evidence>
<evidence type="ECO:0000256" key="1">
    <source>
        <dbReference type="SAM" id="Coils"/>
    </source>
</evidence>
<feature type="region of interest" description="Disordered" evidence="2">
    <location>
        <begin position="320"/>
        <end position="404"/>
    </location>
</feature>